<accession>A0A402A9X7</accession>
<dbReference type="InterPro" id="IPR027365">
    <property type="entry name" value="GNAT_acetyltra_YdfB-like"/>
</dbReference>
<proteinExistence type="predicted"/>
<dbReference type="AlphaFoldDB" id="A0A402A9X7"/>
<comment type="caution">
    <text evidence="1">The sequence shown here is derived from an EMBL/GenBank/DDBJ whole genome shotgun (WGS) entry which is preliminary data.</text>
</comment>
<name>A0A402A9X7_9CHLR</name>
<organism evidence="1 2">
    <name type="scientific">Tengunoibacter tsumagoiensis</name>
    <dbReference type="NCBI Taxonomy" id="2014871"/>
    <lineage>
        <taxon>Bacteria</taxon>
        <taxon>Bacillati</taxon>
        <taxon>Chloroflexota</taxon>
        <taxon>Ktedonobacteria</taxon>
        <taxon>Ktedonobacterales</taxon>
        <taxon>Dictyobacteraceae</taxon>
        <taxon>Tengunoibacter</taxon>
    </lineage>
</organism>
<protein>
    <recommendedName>
        <fullName evidence="3">N-acetyltransferase domain-containing protein</fullName>
    </recommendedName>
</protein>
<evidence type="ECO:0000313" key="2">
    <source>
        <dbReference type="Proteomes" id="UP000287352"/>
    </source>
</evidence>
<dbReference type="EMBL" id="BIFR01000002">
    <property type="protein sequence ID" value="GCE15984.1"/>
    <property type="molecule type" value="Genomic_DNA"/>
</dbReference>
<dbReference type="Pfam" id="PF12746">
    <property type="entry name" value="GNAT_acetyltran"/>
    <property type="match status" value="1"/>
</dbReference>
<dbReference type="Gene3D" id="3.40.630.30">
    <property type="match status" value="1"/>
</dbReference>
<gene>
    <name evidence="1" type="ORF">KTT_58430</name>
</gene>
<dbReference type="SUPFAM" id="SSF55729">
    <property type="entry name" value="Acyl-CoA N-acyltransferases (Nat)"/>
    <property type="match status" value="1"/>
</dbReference>
<keyword evidence="2" id="KW-1185">Reference proteome</keyword>
<dbReference type="RefSeq" id="WP_126583376.1">
    <property type="nucleotide sequence ID" value="NZ_BIFR01000002.1"/>
</dbReference>
<evidence type="ECO:0008006" key="3">
    <source>
        <dbReference type="Google" id="ProtNLM"/>
    </source>
</evidence>
<dbReference type="InterPro" id="IPR016181">
    <property type="entry name" value="Acyl_CoA_acyltransferase"/>
</dbReference>
<reference evidence="2" key="1">
    <citation type="submission" date="2018-12" db="EMBL/GenBank/DDBJ databases">
        <title>Tengunoibacter tsumagoiensis gen. nov., sp. nov., Dictyobacter kobayashii sp. nov., D. alpinus sp. nov., and D. joshuensis sp. nov. and description of Dictyobacteraceae fam. nov. within the order Ktedonobacterales isolated from Tengu-no-mugimeshi.</title>
        <authorList>
            <person name="Wang C.M."/>
            <person name="Zheng Y."/>
            <person name="Sakai Y."/>
            <person name="Toyoda A."/>
            <person name="Minakuchi Y."/>
            <person name="Abe K."/>
            <person name="Yokota A."/>
            <person name="Yabe S."/>
        </authorList>
    </citation>
    <scope>NUCLEOTIDE SEQUENCE [LARGE SCALE GENOMIC DNA]</scope>
    <source>
        <strain evidence="2">Uno3</strain>
    </source>
</reference>
<sequence length="234" mass="25824">MKSEIDLLRLHLEAVWDIRLPPLVQTEVELLPTTLLPPWQLCLAELTSGWQVAIWRSKTSALNRKRMLQQAQKALALPEAKKAPPGISREVALIQTASPTMDLSTAHQHARLLTEQDQNLLEAFQPGGLDYYLHLQRRPLIGTIVDGRLLSLAHSSRRTTEVCELGIDTLPEARRKGYALAATLVWAQIVASEGLIPIYSALSENEPSLRLAAAAGYRPFARSVKVESGIASSL</sequence>
<dbReference type="Proteomes" id="UP000287352">
    <property type="component" value="Unassembled WGS sequence"/>
</dbReference>
<evidence type="ECO:0000313" key="1">
    <source>
        <dbReference type="EMBL" id="GCE15984.1"/>
    </source>
</evidence>
<dbReference type="OrthoDB" id="8439474at2"/>